<dbReference type="Pfam" id="PF00139">
    <property type="entry name" value="Lectin_legB"/>
    <property type="match status" value="1"/>
</dbReference>
<sequence length="105" mass="12341">MADQLLGFLFLITIDFKPRSFLTSPKNVTFDFQSFTLCNLTFLSDFLLQKDIVSLTQELGVPFSSFDTVIYNYPIPFFDKESNTKASFHTRFSFLIKNFESEFFW</sequence>
<keyword evidence="4" id="KW-1185">Reference proteome</keyword>
<dbReference type="Gene3D" id="2.60.120.200">
    <property type="match status" value="1"/>
</dbReference>
<dbReference type="Proteomes" id="UP001054252">
    <property type="component" value="Unassembled WGS sequence"/>
</dbReference>
<name>A0AAV5K373_9ROSI</name>
<reference evidence="3 4" key="1">
    <citation type="journal article" date="2021" name="Commun. Biol.">
        <title>The genome of Shorea leprosula (Dipterocarpaceae) highlights the ecological relevance of drought in aseasonal tropical rainforests.</title>
        <authorList>
            <person name="Ng K.K.S."/>
            <person name="Kobayashi M.J."/>
            <person name="Fawcett J.A."/>
            <person name="Hatakeyama M."/>
            <person name="Paape T."/>
            <person name="Ng C.H."/>
            <person name="Ang C.C."/>
            <person name="Tnah L.H."/>
            <person name="Lee C.T."/>
            <person name="Nishiyama T."/>
            <person name="Sese J."/>
            <person name="O'Brien M.J."/>
            <person name="Copetti D."/>
            <person name="Mohd Noor M.I."/>
            <person name="Ong R.C."/>
            <person name="Putra M."/>
            <person name="Sireger I.Z."/>
            <person name="Indrioko S."/>
            <person name="Kosugi Y."/>
            <person name="Izuno A."/>
            <person name="Isagi Y."/>
            <person name="Lee S.L."/>
            <person name="Shimizu K.K."/>
        </authorList>
    </citation>
    <scope>NUCLEOTIDE SEQUENCE [LARGE SCALE GENOMIC DNA]</scope>
    <source>
        <strain evidence="3">214</strain>
    </source>
</reference>
<dbReference type="InterPro" id="IPR001220">
    <property type="entry name" value="Legume_lectin_dom"/>
</dbReference>
<protein>
    <recommendedName>
        <fullName evidence="2">Legume lectin domain-containing protein</fullName>
    </recommendedName>
</protein>
<dbReference type="AlphaFoldDB" id="A0AAV5K373"/>
<evidence type="ECO:0000259" key="2">
    <source>
        <dbReference type="Pfam" id="PF00139"/>
    </source>
</evidence>
<evidence type="ECO:0000313" key="4">
    <source>
        <dbReference type="Proteomes" id="UP001054252"/>
    </source>
</evidence>
<comment type="caution">
    <text evidence="3">The sequence shown here is derived from an EMBL/GenBank/DDBJ whole genome shotgun (WGS) entry which is preliminary data.</text>
</comment>
<keyword evidence="1" id="KW-0430">Lectin</keyword>
<feature type="domain" description="Legume lectin" evidence="2">
    <location>
        <begin position="28"/>
        <end position="98"/>
    </location>
</feature>
<proteinExistence type="predicted"/>
<dbReference type="SUPFAM" id="SSF49899">
    <property type="entry name" value="Concanavalin A-like lectins/glucanases"/>
    <property type="match status" value="1"/>
</dbReference>
<gene>
    <name evidence="3" type="ORF">SLEP1_g31391</name>
</gene>
<dbReference type="InterPro" id="IPR013320">
    <property type="entry name" value="ConA-like_dom_sf"/>
</dbReference>
<evidence type="ECO:0000256" key="1">
    <source>
        <dbReference type="ARBA" id="ARBA00022734"/>
    </source>
</evidence>
<evidence type="ECO:0000313" key="3">
    <source>
        <dbReference type="EMBL" id="GKV21409.1"/>
    </source>
</evidence>
<organism evidence="3 4">
    <name type="scientific">Rubroshorea leprosula</name>
    <dbReference type="NCBI Taxonomy" id="152421"/>
    <lineage>
        <taxon>Eukaryota</taxon>
        <taxon>Viridiplantae</taxon>
        <taxon>Streptophyta</taxon>
        <taxon>Embryophyta</taxon>
        <taxon>Tracheophyta</taxon>
        <taxon>Spermatophyta</taxon>
        <taxon>Magnoliopsida</taxon>
        <taxon>eudicotyledons</taxon>
        <taxon>Gunneridae</taxon>
        <taxon>Pentapetalae</taxon>
        <taxon>rosids</taxon>
        <taxon>malvids</taxon>
        <taxon>Malvales</taxon>
        <taxon>Dipterocarpaceae</taxon>
        <taxon>Rubroshorea</taxon>
    </lineage>
</organism>
<dbReference type="GO" id="GO:0030246">
    <property type="term" value="F:carbohydrate binding"/>
    <property type="evidence" value="ECO:0007669"/>
    <property type="project" value="UniProtKB-KW"/>
</dbReference>
<accession>A0AAV5K373</accession>
<dbReference type="EMBL" id="BPVZ01000057">
    <property type="protein sequence ID" value="GKV21409.1"/>
    <property type="molecule type" value="Genomic_DNA"/>
</dbReference>